<dbReference type="GO" id="GO:0009401">
    <property type="term" value="P:phosphoenolpyruvate-dependent sugar phosphotransferase system"/>
    <property type="evidence" value="ECO:0007669"/>
    <property type="project" value="UniProtKB-KW"/>
</dbReference>
<evidence type="ECO:0000256" key="7">
    <source>
        <dbReference type="ARBA" id="ARBA00022692"/>
    </source>
</evidence>
<feature type="transmembrane region" description="Helical" evidence="12">
    <location>
        <begin position="215"/>
        <end position="234"/>
    </location>
</feature>
<dbReference type="OrthoDB" id="92465at2"/>
<dbReference type="InterPro" id="IPR001127">
    <property type="entry name" value="PTS_EIIA_1_perm"/>
</dbReference>
<dbReference type="GO" id="GO:0005886">
    <property type="term" value="C:plasma membrane"/>
    <property type="evidence" value="ECO:0007669"/>
    <property type="project" value="UniProtKB-SubCell"/>
</dbReference>
<dbReference type="InterPro" id="IPR018113">
    <property type="entry name" value="PTrfase_EIIB_Cys"/>
</dbReference>
<dbReference type="Pfam" id="PF02378">
    <property type="entry name" value="PTS_EIIC"/>
    <property type="match status" value="1"/>
</dbReference>
<evidence type="ECO:0000256" key="5">
    <source>
        <dbReference type="ARBA" id="ARBA00022679"/>
    </source>
</evidence>
<feature type="transmembrane region" description="Helical" evidence="12">
    <location>
        <begin position="389"/>
        <end position="409"/>
    </location>
</feature>
<dbReference type="HOGENOM" id="CLU_012312_2_1_9"/>
<dbReference type="InterPro" id="IPR011055">
    <property type="entry name" value="Dup_hybrid_motif"/>
</dbReference>
<feature type="transmembrane region" description="Helical" evidence="12">
    <location>
        <begin position="246"/>
        <end position="268"/>
    </location>
</feature>
<evidence type="ECO:0000256" key="12">
    <source>
        <dbReference type="SAM" id="Phobius"/>
    </source>
</evidence>
<keyword evidence="10 12" id="KW-0472">Membrane</keyword>
<keyword evidence="7 12" id="KW-0812">Transmembrane</keyword>
<dbReference type="Gene3D" id="2.70.70.10">
    <property type="entry name" value="Glucose Permease (Domain IIA)"/>
    <property type="match status" value="1"/>
</dbReference>
<evidence type="ECO:0000256" key="6">
    <source>
        <dbReference type="ARBA" id="ARBA00022683"/>
    </source>
</evidence>
<dbReference type="InterPro" id="IPR003352">
    <property type="entry name" value="PTS_EIIC"/>
</dbReference>
<dbReference type="STRING" id="86416.Clopa_1029"/>
<dbReference type="KEGG" id="cpas:Clopa_1029"/>
<dbReference type="GO" id="GO:0090589">
    <property type="term" value="F:protein-phosphocysteine-trehalose phosphotransferase system transporter activity"/>
    <property type="evidence" value="ECO:0007669"/>
    <property type="project" value="TreeGrafter"/>
</dbReference>
<comment type="subcellular location">
    <subcellularLocation>
        <location evidence="1">Cell membrane</location>
        <topology evidence="1">Multi-pass membrane protein</topology>
    </subcellularLocation>
</comment>
<dbReference type="GO" id="GO:0016301">
    <property type="term" value="F:kinase activity"/>
    <property type="evidence" value="ECO:0007669"/>
    <property type="project" value="UniProtKB-KW"/>
</dbReference>
<keyword evidence="4" id="KW-0762">Sugar transport</keyword>
<protein>
    <submittedName>
        <fullName evidence="16">PTS system, sucrose-specific IIBC component</fullName>
    </submittedName>
</protein>
<sequence>MDYSKIAKEILKYLGGESNVLSAAHCATRLRVVLKNDKRADVKKIEKIDVVKGVFNSSGQLQIIIGQGTVNKVYDAFIEGTSIQQASLSDAKKAAMKNMNIFAKFARMLSNIFIPIIPAIVASGLLMGLLGMFQTFHWVNDKSGIYILLNMFSNAAFVFLPVLIAFSAAREFGTNPFLAAALGGIMIHPDLQNAWTVGEGIKTTISVFGLHVGMVGYQGTVLPILIAVWIMSHIEKNLRKIIPDVLDILLTPFLTLMISAFFSLLVIGPAGRLLGDGISFGLQGLYNTAGVFAGILFGGCYSLIVITGIHHSFHAIEAGLLANPQIHKNFLLPIWSMANVAQGGAALAVYFKTKNKKIKAIASPASLSALLGITEPAIFGVNLRFVRPFIAAAIGGAIGGGYIVLTKVAMTGIGVTGIPGTAIVQQGSIIHYLIGLVLAFGGAFIITFIIGIKEEAEDIEEVEDIESDEQVEELDDTEIHETDANILSNLASPSNGKAMSLKNVPDKTFSEELLGKGIAVDPEDGVVVSPVDGNVTLVFDTKHAIAIKTSDGIEVLIHIGIDTVKMNGEGFNTFVKTGDAIKKGQKLVEFDLNLVKKEAESPIIMVIVTNSDSMKFVKSLKYGKVKQGDELVRIGLD</sequence>
<evidence type="ECO:0000256" key="3">
    <source>
        <dbReference type="ARBA" id="ARBA00022475"/>
    </source>
</evidence>
<dbReference type="PROSITE" id="PS51103">
    <property type="entry name" value="PTS_EIIC_TYPE_1"/>
    <property type="match status" value="1"/>
</dbReference>
<dbReference type="RefSeq" id="WP_015614361.1">
    <property type="nucleotide sequence ID" value="NC_021182.1"/>
</dbReference>
<feature type="transmembrane region" description="Helical" evidence="12">
    <location>
        <begin position="429"/>
        <end position="452"/>
    </location>
</feature>
<dbReference type="PATRIC" id="fig|86416.3.peg.1022"/>
<evidence type="ECO:0000259" key="14">
    <source>
        <dbReference type="PROSITE" id="PS51098"/>
    </source>
</evidence>
<evidence type="ECO:0000256" key="1">
    <source>
        <dbReference type="ARBA" id="ARBA00004651"/>
    </source>
</evidence>
<organism evidence="16 17">
    <name type="scientific">Clostridium pasteurianum BC1</name>
    <dbReference type="NCBI Taxonomy" id="86416"/>
    <lineage>
        <taxon>Bacteria</taxon>
        <taxon>Bacillati</taxon>
        <taxon>Bacillota</taxon>
        <taxon>Clostridia</taxon>
        <taxon>Eubacteriales</taxon>
        <taxon>Clostridiaceae</taxon>
        <taxon>Clostridium</taxon>
    </lineage>
</organism>
<dbReference type="FunFam" id="3.30.1360.60:FF:000001">
    <property type="entry name" value="PTS system glucose-specific IIBC component PtsG"/>
    <property type="match status" value="1"/>
</dbReference>
<evidence type="ECO:0000259" key="13">
    <source>
        <dbReference type="PROSITE" id="PS51093"/>
    </source>
</evidence>
<feature type="transmembrane region" description="Helical" evidence="12">
    <location>
        <begin position="112"/>
        <end position="133"/>
    </location>
</feature>
<feature type="transmembrane region" description="Helical" evidence="12">
    <location>
        <begin position="145"/>
        <end position="165"/>
    </location>
</feature>
<evidence type="ECO:0000256" key="10">
    <source>
        <dbReference type="ARBA" id="ARBA00023136"/>
    </source>
</evidence>
<dbReference type="InterPro" id="IPR013013">
    <property type="entry name" value="PTS_EIIC_1"/>
</dbReference>
<keyword evidence="8" id="KW-0418">Kinase</keyword>
<evidence type="ECO:0000256" key="4">
    <source>
        <dbReference type="ARBA" id="ARBA00022597"/>
    </source>
</evidence>
<dbReference type="InterPro" id="IPR001996">
    <property type="entry name" value="PTS_IIB_1"/>
</dbReference>
<feature type="active site" description="Phosphocysteine intermediate; for EIIB activity" evidence="11">
    <location>
        <position position="26"/>
    </location>
</feature>
<dbReference type="AlphaFoldDB" id="R4K0G1"/>
<keyword evidence="9 12" id="KW-1133">Transmembrane helix</keyword>
<dbReference type="InterPro" id="IPR010973">
    <property type="entry name" value="PTS_IIBC_sucr"/>
</dbReference>
<dbReference type="FunFam" id="2.70.70.10:FF:000001">
    <property type="entry name" value="PTS system glucose-specific IIA component"/>
    <property type="match status" value="1"/>
</dbReference>
<keyword evidence="17" id="KW-1185">Reference proteome</keyword>
<evidence type="ECO:0000256" key="9">
    <source>
        <dbReference type="ARBA" id="ARBA00022989"/>
    </source>
</evidence>
<dbReference type="GO" id="GO:0015771">
    <property type="term" value="P:trehalose transport"/>
    <property type="evidence" value="ECO:0007669"/>
    <property type="project" value="TreeGrafter"/>
</dbReference>
<keyword evidence="5" id="KW-0808">Transferase</keyword>
<dbReference type="NCBIfam" id="TIGR00830">
    <property type="entry name" value="PTBA"/>
    <property type="match status" value="1"/>
</dbReference>
<feature type="transmembrane region" description="Helical" evidence="12">
    <location>
        <begin position="330"/>
        <end position="351"/>
    </location>
</feature>
<dbReference type="PROSITE" id="PS51098">
    <property type="entry name" value="PTS_EIIB_TYPE_1"/>
    <property type="match status" value="1"/>
</dbReference>
<feature type="domain" description="PTS EIIA type-1" evidence="13">
    <location>
        <begin position="506"/>
        <end position="610"/>
    </location>
</feature>
<dbReference type="SUPFAM" id="SSF51261">
    <property type="entry name" value="Duplicated hybrid motif"/>
    <property type="match status" value="1"/>
</dbReference>
<evidence type="ECO:0000313" key="17">
    <source>
        <dbReference type="Proteomes" id="UP000013523"/>
    </source>
</evidence>
<evidence type="ECO:0000256" key="11">
    <source>
        <dbReference type="PROSITE-ProRule" id="PRU00421"/>
    </source>
</evidence>
<dbReference type="PANTHER" id="PTHR30175:SF7">
    <property type="entry name" value="NEGATIVE REGULATOR OF SACY ACTIVITY"/>
    <property type="match status" value="1"/>
</dbReference>
<dbReference type="CDD" id="cd00212">
    <property type="entry name" value="PTS_IIB_glc"/>
    <property type="match status" value="1"/>
</dbReference>
<proteinExistence type="predicted"/>
<dbReference type="SUPFAM" id="SSF55604">
    <property type="entry name" value="Glucose permease domain IIB"/>
    <property type="match status" value="1"/>
</dbReference>
<dbReference type="Pfam" id="PF00367">
    <property type="entry name" value="PTS_EIIB"/>
    <property type="match status" value="1"/>
</dbReference>
<dbReference type="Gene3D" id="3.30.1360.60">
    <property type="entry name" value="Glucose permease domain IIB"/>
    <property type="match status" value="1"/>
</dbReference>
<dbReference type="GO" id="GO:0008982">
    <property type="term" value="F:protein-N(PI)-phosphohistidine-sugar phosphotransferase activity"/>
    <property type="evidence" value="ECO:0007669"/>
    <property type="project" value="InterPro"/>
</dbReference>
<keyword evidence="6" id="KW-0598">Phosphotransferase system</keyword>
<dbReference type="PANTHER" id="PTHR30175">
    <property type="entry name" value="PHOSPHOTRANSFERASE SYSTEM TRANSPORT PROTEIN"/>
    <property type="match status" value="1"/>
</dbReference>
<reference evidence="16 17" key="1">
    <citation type="submission" date="2012-01" db="EMBL/GenBank/DDBJ databases">
        <title>Complete sequence of chromosome of Clostridium pasteurianum BC1.</title>
        <authorList>
            <consortium name="US DOE Joint Genome Institute"/>
            <person name="Lucas S."/>
            <person name="Han J."/>
            <person name="Lapidus A."/>
            <person name="Cheng J.-F."/>
            <person name="Goodwin L."/>
            <person name="Pitluck S."/>
            <person name="Peters L."/>
            <person name="Mikhailova N."/>
            <person name="Teshima H."/>
            <person name="Detter J.C."/>
            <person name="Han C."/>
            <person name="Tapia R."/>
            <person name="Land M."/>
            <person name="Hauser L."/>
            <person name="Kyrpides N."/>
            <person name="Ivanova N."/>
            <person name="Pagani I."/>
            <person name="Dunn J."/>
            <person name="Taghavi S."/>
            <person name="Francis A."/>
            <person name="van der Lelie D."/>
            <person name="Woyke T."/>
        </authorList>
    </citation>
    <scope>NUCLEOTIDE SEQUENCE [LARGE SCALE GENOMIC DNA]</scope>
    <source>
        <strain evidence="16 17">BC1</strain>
    </source>
</reference>
<dbReference type="PROSITE" id="PS01035">
    <property type="entry name" value="PTS_EIIB_TYPE_1_CYS"/>
    <property type="match status" value="1"/>
</dbReference>
<evidence type="ECO:0000259" key="15">
    <source>
        <dbReference type="PROSITE" id="PS51103"/>
    </source>
</evidence>
<feature type="domain" description="PTS EIIB type-1" evidence="14">
    <location>
        <begin position="4"/>
        <end position="87"/>
    </location>
</feature>
<dbReference type="InterPro" id="IPR050558">
    <property type="entry name" value="PTS_Sugar-Specific_Components"/>
</dbReference>
<dbReference type="PROSITE" id="PS51093">
    <property type="entry name" value="PTS_EIIA_TYPE_1"/>
    <property type="match status" value="1"/>
</dbReference>
<gene>
    <name evidence="16" type="ORF">Clopa_1029</name>
</gene>
<dbReference type="Proteomes" id="UP000013523">
    <property type="component" value="Chromosome"/>
</dbReference>
<name>R4K0G1_CLOPA</name>
<feature type="transmembrane region" description="Helical" evidence="12">
    <location>
        <begin position="288"/>
        <end position="309"/>
    </location>
</feature>
<dbReference type="eggNOG" id="COG2190">
    <property type="taxonomic scope" value="Bacteria"/>
</dbReference>
<dbReference type="Pfam" id="PF00358">
    <property type="entry name" value="PTS_EIIA_1"/>
    <property type="match status" value="1"/>
</dbReference>
<keyword evidence="2" id="KW-0813">Transport</keyword>
<evidence type="ECO:0000313" key="16">
    <source>
        <dbReference type="EMBL" id="AGK96038.1"/>
    </source>
</evidence>
<evidence type="ECO:0000256" key="2">
    <source>
        <dbReference type="ARBA" id="ARBA00022448"/>
    </source>
</evidence>
<dbReference type="InterPro" id="IPR036878">
    <property type="entry name" value="Glu_permease_IIB"/>
</dbReference>
<feature type="domain" description="PTS EIIC type-1" evidence="15">
    <location>
        <begin position="107"/>
        <end position="466"/>
    </location>
</feature>
<dbReference type="EMBL" id="CP003261">
    <property type="protein sequence ID" value="AGK96038.1"/>
    <property type="molecule type" value="Genomic_DNA"/>
</dbReference>
<dbReference type="eggNOG" id="COG1264">
    <property type="taxonomic scope" value="Bacteria"/>
</dbReference>
<accession>R4K0G1</accession>
<dbReference type="NCBIfam" id="TIGR00826">
    <property type="entry name" value="EIIB_glc"/>
    <property type="match status" value="1"/>
</dbReference>
<dbReference type="NCBIfam" id="TIGR01996">
    <property type="entry name" value="PTS-II-BC-sucr"/>
    <property type="match status" value="1"/>
</dbReference>
<evidence type="ECO:0000256" key="8">
    <source>
        <dbReference type="ARBA" id="ARBA00022777"/>
    </source>
</evidence>
<keyword evidence="3" id="KW-1003">Cell membrane</keyword>
<dbReference type="PROSITE" id="PS00371">
    <property type="entry name" value="PTS_EIIA_TYPE_1_HIS"/>
    <property type="match status" value="1"/>
</dbReference>
<dbReference type="eggNOG" id="COG1263">
    <property type="taxonomic scope" value="Bacteria"/>
</dbReference>